<accession>A0A0H3XNE8</accession>
<dbReference type="EMBL" id="CP011856">
    <property type="protein sequence ID" value="AKM54747.1"/>
    <property type="molecule type" value="Genomic_DNA"/>
</dbReference>
<sequence length="331" mass="39061">MFNWWKKRTEVEISKQKRRLKFYKKKSYFRWFFCFLFNITFKKYEQEFENEEQQLAQASANVANRQPENANEEPLSFDQQQQQTREKIEEVKELMAEAKNLMRENNQKFPQVIALKLLMQNFISLSNHPHLLNKEKEHKNYKKEKYEEIFQCKQETLAYFKEIEKNLDNISRKDINPIFLESIAKVNKFYDLFLKKVEYKATTISGSLGKKINRASDPKYYNKLLAQLKELQALNASEILSIIDDSSYNHLAANLNLTAIRKSDPIGRLREIVNPSLSSSKPDPKPSTSSSKTRTLAKVESLVKKKLKNLEKAKENKKKQRSTKSDQITRD</sequence>
<dbReference type="KEGG" id="seri:SERIO_v1c11980"/>
<protein>
    <submittedName>
        <fullName evidence="2">Uncharacterized protein</fullName>
    </submittedName>
</protein>
<proteinExistence type="predicted"/>
<feature type="region of interest" description="Disordered" evidence="1">
    <location>
        <begin position="274"/>
        <end position="331"/>
    </location>
</feature>
<name>A0A0H3XNE8_9MOLU</name>
<organism evidence="2 3">
    <name type="scientific">Spiroplasma eriocheiris</name>
    <dbReference type="NCBI Taxonomy" id="315358"/>
    <lineage>
        <taxon>Bacteria</taxon>
        <taxon>Bacillati</taxon>
        <taxon>Mycoplasmatota</taxon>
        <taxon>Mollicutes</taxon>
        <taxon>Entomoplasmatales</taxon>
        <taxon>Spiroplasmataceae</taxon>
        <taxon>Spiroplasma</taxon>
    </lineage>
</organism>
<gene>
    <name evidence="2" type="ORF">SERIO_v1c11980</name>
</gene>
<dbReference type="AlphaFoldDB" id="A0A0H3XNE8"/>
<dbReference type="PATRIC" id="fig|743698.3.peg.1210"/>
<feature type="compositionally biased region" description="Low complexity" evidence="1">
    <location>
        <begin position="275"/>
        <end position="300"/>
    </location>
</feature>
<feature type="compositionally biased region" description="Polar residues" evidence="1">
    <location>
        <begin position="55"/>
        <end position="69"/>
    </location>
</feature>
<dbReference type="Proteomes" id="UP000035661">
    <property type="component" value="Chromosome"/>
</dbReference>
<feature type="region of interest" description="Disordered" evidence="1">
    <location>
        <begin position="55"/>
        <end position="82"/>
    </location>
</feature>
<reference evidence="3" key="2">
    <citation type="submission" date="2015-06" db="EMBL/GenBank/DDBJ databases">
        <title>Complete genome sequence of Spiroplasma eriocheiris TDA-040725-5 (DSM 21848).</title>
        <authorList>
            <person name="Lo W.-S."/>
            <person name="Kuo C.-H."/>
        </authorList>
    </citation>
    <scope>NUCLEOTIDE SEQUENCE [LARGE SCALE GENOMIC DNA]</scope>
    <source>
        <strain evidence="3">TDA-040725-5</strain>
    </source>
</reference>
<dbReference type="RefSeq" id="WP_047791926.1">
    <property type="nucleotide sequence ID" value="NZ_CP011856.1"/>
</dbReference>
<evidence type="ECO:0000256" key="1">
    <source>
        <dbReference type="SAM" id="MobiDB-lite"/>
    </source>
</evidence>
<evidence type="ECO:0000313" key="3">
    <source>
        <dbReference type="Proteomes" id="UP000035661"/>
    </source>
</evidence>
<evidence type="ECO:0000313" key="2">
    <source>
        <dbReference type="EMBL" id="AKM54747.1"/>
    </source>
</evidence>
<reference evidence="2 3" key="1">
    <citation type="journal article" date="2015" name="Genome Biol. Evol.">
        <title>Found and Lost: The Fates of Horizontally Acquired Genes in Arthropod-Symbiotic Spiroplasma.</title>
        <authorList>
            <person name="Lo W.S."/>
            <person name="Gasparich G.E."/>
            <person name="Kuo C.H."/>
        </authorList>
    </citation>
    <scope>NUCLEOTIDE SEQUENCE [LARGE SCALE GENOMIC DNA]</scope>
    <source>
        <strain evidence="3">TDA-040725-5</strain>
    </source>
</reference>
<keyword evidence="3" id="KW-1185">Reference proteome</keyword>